<evidence type="ECO:0000259" key="1">
    <source>
        <dbReference type="Pfam" id="PF26612"/>
    </source>
</evidence>
<dbReference type="Pfam" id="PF26612">
    <property type="entry name" value="DUF8192"/>
    <property type="match status" value="1"/>
</dbReference>
<accession>A0ABW3BR13</accession>
<keyword evidence="3" id="KW-1185">Reference proteome</keyword>
<feature type="domain" description="DUF8192" evidence="1">
    <location>
        <begin position="28"/>
        <end position="130"/>
    </location>
</feature>
<name>A0ABW3BR13_9FLAO</name>
<reference evidence="3" key="1">
    <citation type="journal article" date="2019" name="Int. J. Syst. Evol. Microbiol.">
        <title>The Global Catalogue of Microorganisms (GCM) 10K type strain sequencing project: providing services to taxonomists for standard genome sequencing and annotation.</title>
        <authorList>
            <consortium name="The Broad Institute Genomics Platform"/>
            <consortium name="The Broad Institute Genome Sequencing Center for Infectious Disease"/>
            <person name="Wu L."/>
            <person name="Ma J."/>
        </authorList>
    </citation>
    <scope>NUCLEOTIDE SEQUENCE [LARGE SCALE GENOMIC DNA]</scope>
    <source>
        <strain evidence="3">CCUG 60529</strain>
    </source>
</reference>
<evidence type="ECO:0000313" key="2">
    <source>
        <dbReference type="EMBL" id="MFD0835103.1"/>
    </source>
</evidence>
<evidence type="ECO:0000313" key="3">
    <source>
        <dbReference type="Proteomes" id="UP001597011"/>
    </source>
</evidence>
<dbReference type="RefSeq" id="WP_379939971.1">
    <property type="nucleotide sequence ID" value="NZ_JBHTIB010000003.1"/>
</dbReference>
<organism evidence="2 3">
    <name type="scientific">Mariniflexile aquimaris</name>
    <dbReference type="NCBI Taxonomy" id="881009"/>
    <lineage>
        <taxon>Bacteria</taxon>
        <taxon>Pseudomonadati</taxon>
        <taxon>Bacteroidota</taxon>
        <taxon>Flavobacteriia</taxon>
        <taxon>Flavobacteriales</taxon>
        <taxon>Flavobacteriaceae</taxon>
        <taxon>Mariniflexile</taxon>
    </lineage>
</organism>
<protein>
    <recommendedName>
        <fullName evidence="1">DUF8192 domain-containing protein</fullName>
    </recommendedName>
</protein>
<dbReference type="EMBL" id="JBHTIB010000003">
    <property type="protein sequence ID" value="MFD0835103.1"/>
    <property type="molecule type" value="Genomic_DNA"/>
</dbReference>
<comment type="caution">
    <text evidence="2">The sequence shown here is derived from an EMBL/GenBank/DDBJ whole genome shotgun (WGS) entry which is preliminary data.</text>
</comment>
<gene>
    <name evidence="2" type="ORF">ACFQ0I_04965</name>
</gene>
<dbReference type="Proteomes" id="UP001597011">
    <property type="component" value="Unassembled WGS sequence"/>
</dbReference>
<sequence>MKKIGAIIILLISINSIGQNLIECGIDNNPKLTQAESEFLSEYMNYEQRKNYNLTDKKVIFVTGNSAQQFGTKSEYFDQIKAWNENGNKIATWIVELNENERKISEGYDVIITYWVKSLTKKRKKKIINEIKASR</sequence>
<dbReference type="InterPro" id="IPR058505">
    <property type="entry name" value="DUF8192"/>
</dbReference>
<proteinExistence type="predicted"/>